<dbReference type="PANTHER" id="PTHR41700:SF1">
    <property type="entry name" value="N-ACETYLTRANSFERASE DOMAIN-CONTAINING PROTEIN"/>
    <property type="match status" value="1"/>
</dbReference>
<dbReference type="Proteomes" id="UP001500630">
    <property type="component" value="Unassembled WGS sequence"/>
</dbReference>
<feature type="compositionally biased region" description="Gly residues" evidence="1">
    <location>
        <begin position="279"/>
        <end position="293"/>
    </location>
</feature>
<comment type="caution">
    <text evidence="3">The sequence shown here is derived from an EMBL/GenBank/DDBJ whole genome shotgun (WGS) entry which is preliminary data.</text>
</comment>
<reference evidence="4" key="1">
    <citation type="journal article" date="2019" name="Int. J. Syst. Evol. Microbiol.">
        <title>The Global Catalogue of Microorganisms (GCM) 10K type strain sequencing project: providing services to taxonomists for standard genome sequencing and annotation.</title>
        <authorList>
            <consortium name="The Broad Institute Genomics Platform"/>
            <consortium name="The Broad Institute Genome Sequencing Center for Infectious Disease"/>
            <person name="Wu L."/>
            <person name="Ma J."/>
        </authorList>
    </citation>
    <scope>NUCLEOTIDE SEQUENCE [LARGE SCALE GENOMIC DNA]</scope>
    <source>
        <strain evidence="4">JCM 17326</strain>
    </source>
</reference>
<keyword evidence="4" id="KW-1185">Reference proteome</keyword>
<dbReference type="EMBL" id="BAABDQ010000003">
    <property type="protein sequence ID" value="GAA3536659.1"/>
    <property type="molecule type" value="Genomic_DNA"/>
</dbReference>
<dbReference type="Gene3D" id="3.40.630.30">
    <property type="match status" value="1"/>
</dbReference>
<dbReference type="PROSITE" id="PS51186">
    <property type="entry name" value="GNAT"/>
    <property type="match status" value="1"/>
</dbReference>
<protein>
    <recommendedName>
        <fullName evidence="2">N-acetyltransferase domain-containing protein</fullName>
    </recommendedName>
</protein>
<sequence length="352" mass="36590">MAKPVWGGAARRAVGLVEVWVVACVNGGMSGYGEAAAKAAGVVIRELQEIAEFQQVYRLFDEIWHPDPRNVPVTMELMIGFAHTGSYVAGAFEGGSLVGASVGFLAARRTLHSHVTGAVIGRGIGYALKSHQRDWCLDRGLERITWTFDPLVRRNARFNLVRLGAMPEEYLEDFYGVMADAINEGDASDRLLAAWRLGDGGATGSGVGSGAVGALGEAGVGTAGSAGGRAVLVEGEDRRPVVRDDGWPLVRNGAGDGVPDSAGDGGLESARAGGPESVGDGGLESAGSGGPEGMGEVVLVGTPADIERLRREDPAAGKAWRRAVREKLGGLMKAGGHVVGFTDRGEYVVVIN</sequence>
<feature type="region of interest" description="Disordered" evidence="1">
    <location>
        <begin position="243"/>
        <end position="296"/>
    </location>
</feature>
<dbReference type="SUPFAM" id="SSF55729">
    <property type="entry name" value="Acyl-CoA N-acyltransferases (Nat)"/>
    <property type="match status" value="1"/>
</dbReference>
<dbReference type="InterPro" id="IPR000182">
    <property type="entry name" value="GNAT_dom"/>
</dbReference>
<evidence type="ECO:0000256" key="1">
    <source>
        <dbReference type="SAM" id="MobiDB-lite"/>
    </source>
</evidence>
<proteinExistence type="predicted"/>
<feature type="domain" description="N-acetyltransferase" evidence="2">
    <location>
        <begin position="42"/>
        <end position="183"/>
    </location>
</feature>
<organism evidence="3 4">
    <name type="scientific">Nonomuraea rosea</name>
    <dbReference type="NCBI Taxonomy" id="638574"/>
    <lineage>
        <taxon>Bacteria</taxon>
        <taxon>Bacillati</taxon>
        <taxon>Actinomycetota</taxon>
        <taxon>Actinomycetes</taxon>
        <taxon>Streptosporangiales</taxon>
        <taxon>Streptosporangiaceae</taxon>
        <taxon>Nonomuraea</taxon>
    </lineage>
</organism>
<dbReference type="PANTHER" id="PTHR41700">
    <property type="entry name" value="GCN5-RELATED N-ACETYLTRANSFERASE"/>
    <property type="match status" value="1"/>
</dbReference>
<name>A0ABP6VKQ0_9ACTN</name>
<dbReference type="InterPro" id="IPR038764">
    <property type="entry name" value="GNAT_N_AcTrfase_prd"/>
</dbReference>
<gene>
    <name evidence="3" type="ORF">GCM10022419_015590</name>
</gene>
<dbReference type="InterPro" id="IPR016181">
    <property type="entry name" value="Acyl_CoA_acyltransferase"/>
</dbReference>
<evidence type="ECO:0000259" key="2">
    <source>
        <dbReference type="PROSITE" id="PS51186"/>
    </source>
</evidence>
<evidence type="ECO:0000313" key="3">
    <source>
        <dbReference type="EMBL" id="GAA3536659.1"/>
    </source>
</evidence>
<accession>A0ABP6VKQ0</accession>
<evidence type="ECO:0000313" key="4">
    <source>
        <dbReference type="Proteomes" id="UP001500630"/>
    </source>
</evidence>